<dbReference type="Gene3D" id="3.40.50.360">
    <property type="match status" value="1"/>
</dbReference>
<keyword evidence="3" id="KW-1185">Reference proteome</keyword>
<sequence length="188" mass="20645">MSTTTHHPPRVAVVYESMFGNTRRIAEAIAEGVLESATVEVRAVHGLEPWPLTSDVVIVGAPTHVHGLSRASTRAEAVRWSEDQARDLQLDESADGTGIREWLKESPPKALLFVAFDTRADMPRIFTGSAAVAIDRKLRARGMSRLADPNSFVVDKQSRLVDGEVDRAREWGRELGRTLAPLHAESKG</sequence>
<name>A0ABW7Q6V6_9MICO</name>
<dbReference type="EMBL" id="JBIQWL010000002">
    <property type="protein sequence ID" value="MFH8250217.1"/>
    <property type="molecule type" value="Genomic_DNA"/>
</dbReference>
<dbReference type="Proteomes" id="UP001610861">
    <property type="component" value="Unassembled WGS sequence"/>
</dbReference>
<gene>
    <name evidence="2" type="ORF">ACH3VR_07620</name>
</gene>
<protein>
    <submittedName>
        <fullName evidence="2">Flavodoxin family protein</fullName>
    </submittedName>
</protein>
<evidence type="ECO:0000259" key="1">
    <source>
        <dbReference type="PROSITE" id="PS50902"/>
    </source>
</evidence>
<feature type="domain" description="Flavodoxin-like" evidence="1">
    <location>
        <begin position="11"/>
        <end position="176"/>
    </location>
</feature>
<proteinExistence type="predicted"/>
<dbReference type="RefSeq" id="WP_396640150.1">
    <property type="nucleotide sequence ID" value="NZ_JBIQWL010000002.1"/>
</dbReference>
<organism evidence="2 3">
    <name type="scientific">Microbacterium alkaliflavum</name>
    <dbReference type="NCBI Taxonomy" id="3248839"/>
    <lineage>
        <taxon>Bacteria</taxon>
        <taxon>Bacillati</taxon>
        <taxon>Actinomycetota</taxon>
        <taxon>Actinomycetes</taxon>
        <taxon>Micrococcales</taxon>
        <taxon>Microbacteriaceae</taxon>
        <taxon>Microbacterium</taxon>
    </lineage>
</organism>
<dbReference type="InterPro" id="IPR008254">
    <property type="entry name" value="Flavodoxin/NO_synth"/>
</dbReference>
<comment type="caution">
    <text evidence="2">The sequence shown here is derived from an EMBL/GenBank/DDBJ whole genome shotgun (WGS) entry which is preliminary data.</text>
</comment>
<dbReference type="PROSITE" id="PS50902">
    <property type="entry name" value="FLAVODOXIN_LIKE"/>
    <property type="match status" value="1"/>
</dbReference>
<dbReference type="SUPFAM" id="SSF52218">
    <property type="entry name" value="Flavoproteins"/>
    <property type="match status" value="1"/>
</dbReference>
<evidence type="ECO:0000313" key="2">
    <source>
        <dbReference type="EMBL" id="MFH8250217.1"/>
    </source>
</evidence>
<dbReference type="PROSITE" id="PS00201">
    <property type="entry name" value="FLAVODOXIN"/>
    <property type="match status" value="1"/>
</dbReference>
<dbReference type="InterPro" id="IPR001226">
    <property type="entry name" value="Flavodoxin_CS"/>
</dbReference>
<dbReference type="Pfam" id="PF00258">
    <property type="entry name" value="Flavodoxin_1"/>
    <property type="match status" value="1"/>
</dbReference>
<dbReference type="InterPro" id="IPR029039">
    <property type="entry name" value="Flavoprotein-like_sf"/>
</dbReference>
<evidence type="ECO:0000313" key="3">
    <source>
        <dbReference type="Proteomes" id="UP001610861"/>
    </source>
</evidence>
<accession>A0ABW7Q6V6</accession>
<reference evidence="2 3" key="1">
    <citation type="submission" date="2024-09" db="EMBL/GenBank/DDBJ databases">
        <authorList>
            <person name="Pan X."/>
        </authorList>
    </citation>
    <scope>NUCLEOTIDE SEQUENCE [LARGE SCALE GENOMIC DNA]</scope>
    <source>
        <strain evidence="2 3">B2969</strain>
    </source>
</reference>